<name>A0AAD9TTG9_9ROSI</name>
<dbReference type="EMBL" id="JANJYI010000007">
    <property type="protein sequence ID" value="KAK2641449.1"/>
    <property type="molecule type" value="Genomic_DNA"/>
</dbReference>
<reference evidence="1" key="1">
    <citation type="journal article" date="2023" name="Plant J.">
        <title>Genome sequences and population genomics provide insights into the demographic history, inbreeding, and mutation load of two 'living fossil' tree species of Dipteronia.</title>
        <authorList>
            <person name="Feng Y."/>
            <person name="Comes H.P."/>
            <person name="Chen J."/>
            <person name="Zhu S."/>
            <person name="Lu R."/>
            <person name="Zhang X."/>
            <person name="Li P."/>
            <person name="Qiu J."/>
            <person name="Olsen K.M."/>
            <person name="Qiu Y."/>
        </authorList>
    </citation>
    <scope>NUCLEOTIDE SEQUENCE</scope>
    <source>
        <strain evidence="1">KIB01</strain>
    </source>
</reference>
<proteinExistence type="predicted"/>
<evidence type="ECO:0008006" key="3">
    <source>
        <dbReference type="Google" id="ProtNLM"/>
    </source>
</evidence>
<protein>
    <recommendedName>
        <fullName evidence="3">Reverse transcriptase domain-containing protein</fullName>
    </recommendedName>
</protein>
<sequence length="370" mass="41864">MLFIQESKLNTFDSRTIASLGGAVLKKGVGVEAEGSIGGLISLWDDNLFTVVSCVTNSRSIILVEELLSVQKYVAFLKKSLRKSFTHEEVWEAICSCDGNKAPGPDGLNLNFIKSNWDIIRDDFFGLLMKFYKNGEVVRHLNKTFIALIPKVGTPEHISDFRPISLVGSIYKVLSKVLANRLKKVMNSIIGETQMAFVHHRQIVDSFVVANDIIHNWKKDQVDGLNIKDSCVSLPSIPRQNLEKWVPPTDNKLKFNVYRFVRAEILAIKKTCELCSYDPRLTERSIQIVNDYMVAVSWANSLDDYGNFPHLHTILDIRGHLQSRRGLSVVYNPRSTNETPDSLAKRSSNGGEDMLEITMRVNYNFPIFTH</sequence>
<evidence type="ECO:0000313" key="1">
    <source>
        <dbReference type="EMBL" id="KAK2641449.1"/>
    </source>
</evidence>
<organism evidence="1 2">
    <name type="scientific">Dipteronia dyeriana</name>
    <dbReference type="NCBI Taxonomy" id="168575"/>
    <lineage>
        <taxon>Eukaryota</taxon>
        <taxon>Viridiplantae</taxon>
        <taxon>Streptophyta</taxon>
        <taxon>Embryophyta</taxon>
        <taxon>Tracheophyta</taxon>
        <taxon>Spermatophyta</taxon>
        <taxon>Magnoliopsida</taxon>
        <taxon>eudicotyledons</taxon>
        <taxon>Gunneridae</taxon>
        <taxon>Pentapetalae</taxon>
        <taxon>rosids</taxon>
        <taxon>malvids</taxon>
        <taxon>Sapindales</taxon>
        <taxon>Sapindaceae</taxon>
        <taxon>Hippocastanoideae</taxon>
        <taxon>Acereae</taxon>
        <taxon>Dipteronia</taxon>
    </lineage>
</organism>
<comment type="caution">
    <text evidence="1">The sequence shown here is derived from an EMBL/GenBank/DDBJ whole genome shotgun (WGS) entry which is preliminary data.</text>
</comment>
<dbReference type="PANTHER" id="PTHR46890:SF50">
    <property type="entry name" value="RNA-DIRECTED DNA POLYMERASE, EUKARYOTA, REVERSE TRANSCRIPTASE ZINC-BINDING DOMAIN PROTEIN-RELATED"/>
    <property type="match status" value="1"/>
</dbReference>
<keyword evidence="2" id="KW-1185">Reference proteome</keyword>
<dbReference type="Proteomes" id="UP001280121">
    <property type="component" value="Unassembled WGS sequence"/>
</dbReference>
<dbReference type="PANTHER" id="PTHR46890">
    <property type="entry name" value="NON-LTR RETROLELEMENT REVERSE TRANSCRIPTASE-LIKE PROTEIN-RELATED"/>
    <property type="match status" value="1"/>
</dbReference>
<gene>
    <name evidence="1" type="ORF">Ddye_023212</name>
</gene>
<evidence type="ECO:0000313" key="2">
    <source>
        <dbReference type="Proteomes" id="UP001280121"/>
    </source>
</evidence>
<dbReference type="InterPro" id="IPR052343">
    <property type="entry name" value="Retrotransposon-Effector_Assoc"/>
</dbReference>
<accession>A0AAD9TTG9</accession>
<dbReference type="AlphaFoldDB" id="A0AAD9TTG9"/>